<reference evidence="1" key="1">
    <citation type="journal article" date="2014" name="Int. J. Syst. Evol. Microbiol.">
        <title>Complete genome sequence of Corynebacterium casei LMG S-19264T (=DSM 44701T), isolated from a smear-ripened cheese.</title>
        <authorList>
            <consortium name="US DOE Joint Genome Institute (JGI-PGF)"/>
            <person name="Walter F."/>
            <person name="Albersmeier A."/>
            <person name="Kalinowski J."/>
            <person name="Ruckert C."/>
        </authorList>
    </citation>
    <scope>NUCLEOTIDE SEQUENCE</scope>
    <source>
        <strain evidence="1">NBRC 110071</strain>
    </source>
</reference>
<proteinExistence type="predicted"/>
<dbReference type="SUPFAM" id="SSF56935">
    <property type="entry name" value="Porins"/>
    <property type="match status" value="1"/>
</dbReference>
<protein>
    <submittedName>
        <fullName evidence="1">Uncharacterized protein</fullName>
    </submittedName>
</protein>
<reference evidence="1" key="2">
    <citation type="submission" date="2023-01" db="EMBL/GenBank/DDBJ databases">
        <title>Draft genome sequence of Litoribrevibacter albus strain NBRC 110071.</title>
        <authorList>
            <person name="Sun Q."/>
            <person name="Mori K."/>
        </authorList>
    </citation>
    <scope>NUCLEOTIDE SEQUENCE</scope>
    <source>
        <strain evidence="1">NBRC 110071</strain>
    </source>
</reference>
<organism evidence="1 2">
    <name type="scientific">Litoribrevibacter albus</name>
    <dbReference type="NCBI Taxonomy" id="1473156"/>
    <lineage>
        <taxon>Bacteria</taxon>
        <taxon>Pseudomonadati</taxon>
        <taxon>Pseudomonadota</taxon>
        <taxon>Gammaproteobacteria</taxon>
        <taxon>Oceanospirillales</taxon>
        <taxon>Oceanospirillaceae</taxon>
        <taxon>Litoribrevibacter</taxon>
    </lineage>
</organism>
<gene>
    <name evidence="1" type="ORF">GCM10007876_08290</name>
</gene>
<evidence type="ECO:0000313" key="1">
    <source>
        <dbReference type="EMBL" id="GLQ30351.1"/>
    </source>
</evidence>
<dbReference type="EMBL" id="BSNM01000003">
    <property type="protein sequence ID" value="GLQ30351.1"/>
    <property type="molecule type" value="Genomic_DNA"/>
</dbReference>
<comment type="caution">
    <text evidence="1">The sequence shown here is derived from an EMBL/GenBank/DDBJ whole genome shotgun (WGS) entry which is preliminary data.</text>
</comment>
<dbReference type="AlphaFoldDB" id="A0AA37S776"/>
<name>A0AA37S776_9GAMM</name>
<dbReference type="Proteomes" id="UP001161389">
    <property type="component" value="Unassembled WGS sequence"/>
</dbReference>
<sequence>MAPFASVARFGRFGRFARLAACAELALLCVINTPVYGDEVESLAQSQTSPFVQWASDIQWDAFVSQNMIYTSDNNFLASSDDTVSFDNWEAGFLFNASVANEIRFSGQLLGRKVSESSDEDFRVGYAFLTLPLYQQADTTLGARLGRIRSSFGFYNETRDLPHSRTSVAMPQSIYFDKTRNSFYSADGVELYAFHDFSDYRLSYQFFVSRPVADEDEARETLQPVRKLEGDHAILAKVGFGKEFDGPRFAITYYRPQYSFDVSPAILVSDGKLYSESIVTSFEYNQYQWSFTTEYLRLKNKVIGVKPGGMATAWFEDPGYAETYYAQFVWRFNEHWESYLRHDNSKGRGERTSLSYAYDTSLGVTFKPDDHWLLRAEAHYIEGTGTLLIRDNTDQRTEYWNAVLAQVAYKW</sequence>
<evidence type="ECO:0000313" key="2">
    <source>
        <dbReference type="Proteomes" id="UP001161389"/>
    </source>
</evidence>
<dbReference type="RefSeq" id="WP_284379122.1">
    <property type="nucleotide sequence ID" value="NZ_BSNM01000003.1"/>
</dbReference>
<keyword evidence="2" id="KW-1185">Reference proteome</keyword>
<accession>A0AA37S776</accession>